<evidence type="ECO:0000313" key="3">
    <source>
        <dbReference type="Proteomes" id="UP001165561"/>
    </source>
</evidence>
<evidence type="ECO:0000259" key="1">
    <source>
        <dbReference type="Pfam" id="PF04073"/>
    </source>
</evidence>
<dbReference type="InterPro" id="IPR036754">
    <property type="entry name" value="YbaK/aa-tRNA-synt-asso_dom_sf"/>
</dbReference>
<reference evidence="2" key="1">
    <citation type="submission" date="2023-02" db="EMBL/GenBank/DDBJ databases">
        <title>Georgenia sp.10Sc9-8, isolated from a soil sample collected from the Taklamakan desert.</title>
        <authorList>
            <person name="Liu S."/>
        </authorList>
    </citation>
    <scope>NUCLEOTIDE SEQUENCE</scope>
    <source>
        <strain evidence="2">10Sc9-8</strain>
    </source>
</reference>
<dbReference type="PANTHER" id="PTHR30411:SF1">
    <property type="entry name" value="CYTOPLASMIC PROTEIN"/>
    <property type="match status" value="1"/>
</dbReference>
<accession>A0ABT5U2B7</accession>
<comment type="caution">
    <text evidence="2">The sequence shown here is derived from an EMBL/GenBank/DDBJ whole genome shotgun (WGS) entry which is preliminary data.</text>
</comment>
<dbReference type="PANTHER" id="PTHR30411">
    <property type="entry name" value="CYTOPLASMIC PROTEIN"/>
    <property type="match status" value="1"/>
</dbReference>
<dbReference type="Pfam" id="PF04073">
    <property type="entry name" value="tRNA_edit"/>
    <property type="match status" value="1"/>
</dbReference>
<organism evidence="2 3">
    <name type="scientific">Georgenia halotolerans</name>
    <dbReference type="NCBI Taxonomy" id="3028317"/>
    <lineage>
        <taxon>Bacteria</taxon>
        <taxon>Bacillati</taxon>
        <taxon>Actinomycetota</taxon>
        <taxon>Actinomycetes</taxon>
        <taxon>Micrococcales</taxon>
        <taxon>Bogoriellaceae</taxon>
        <taxon>Georgenia</taxon>
    </lineage>
</organism>
<keyword evidence="3" id="KW-1185">Reference proteome</keyword>
<dbReference type="SUPFAM" id="SSF55826">
    <property type="entry name" value="YbaK/ProRS associated domain"/>
    <property type="match status" value="1"/>
</dbReference>
<dbReference type="Proteomes" id="UP001165561">
    <property type="component" value="Unassembled WGS sequence"/>
</dbReference>
<evidence type="ECO:0000313" key="2">
    <source>
        <dbReference type="EMBL" id="MDD9207565.1"/>
    </source>
</evidence>
<sequence length="171" mass="17391">MADNTESFSTPPADQLPPSARRVAESLAAVRADGRVVVLTEPVRTAQAAATALGCEVGAIANSLVFLADGKPVLVLTSGRHRVDTAHVAGLLGVAALDRADPPSVRAATGQAIGGVAPLGHPAPVRTLVDEALADYPTVWAAGGTPDTLFPTTFDELVRITGGKPATVARE</sequence>
<proteinExistence type="predicted"/>
<dbReference type="CDD" id="cd04333">
    <property type="entry name" value="ProX_deacylase"/>
    <property type="match status" value="1"/>
</dbReference>
<dbReference type="EMBL" id="JARACI010001124">
    <property type="protein sequence ID" value="MDD9207565.1"/>
    <property type="molecule type" value="Genomic_DNA"/>
</dbReference>
<protein>
    <submittedName>
        <fullName evidence="2">YbaK/EbsC family protein</fullName>
    </submittedName>
</protein>
<name>A0ABT5U2B7_9MICO</name>
<dbReference type="InterPro" id="IPR007214">
    <property type="entry name" value="YbaK/aa-tRNA-synth-assoc-dom"/>
</dbReference>
<gene>
    <name evidence="2" type="ORF">PU560_14000</name>
</gene>
<dbReference type="Gene3D" id="3.90.960.10">
    <property type="entry name" value="YbaK/aminoacyl-tRNA synthetase-associated domain"/>
    <property type="match status" value="1"/>
</dbReference>
<feature type="domain" description="YbaK/aminoacyl-tRNA synthetase-associated" evidence="1">
    <location>
        <begin position="40"/>
        <end position="159"/>
    </location>
</feature>